<dbReference type="Proteomes" id="UP001215280">
    <property type="component" value="Unassembled WGS sequence"/>
</dbReference>
<dbReference type="EMBL" id="JARJLG010000172">
    <property type="protein sequence ID" value="KAJ7732776.1"/>
    <property type="molecule type" value="Genomic_DNA"/>
</dbReference>
<feature type="non-terminal residue" evidence="1">
    <location>
        <position position="1"/>
    </location>
</feature>
<proteinExistence type="predicted"/>
<sequence length="128" mass="14201">FTSAIPHPISIPVTFCPAKHHTKSADLKPVTATQILQQACRNQFKQAGSVLQCSIGGRQSGKSDTQFKIIANENGFVNTVMSAYSNHYALIRPDDVWLAIIAQFSFFVNANAELLRANFVAHERKREL</sequence>
<keyword evidence="2" id="KW-1185">Reference proteome</keyword>
<accession>A0AAD7I2N7</accession>
<reference evidence="1" key="1">
    <citation type="submission" date="2023-03" db="EMBL/GenBank/DDBJ databases">
        <title>Massive genome expansion in bonnet fungi (Mycena s.s.) driven by repeated elements and novel gene families across ecological guilds.</title>
        <authorList>
            <consortium name="Lawrence Berkeley National Laboratory"/>
            <person name="Harder C.B."/>
            <person name="Miyauchi S."/>
            <person name="Viragh M."/>
            <person name="Kuo A."/>
            <person name="Thoen E."/>
            <person name="Andreopoulos B."/>
            <person name="Lu D."/>
            <person name="Skrede I."/>
            <person name="Drula E."/>
            <person name="Henrissat B."/>
            <person name="Morin E."/>
            <person name="Kohler A."/>
            <person name="Barry K."/>
            <person name="LaButti K."/>
            <person name="Morin E."/>
            <person name="Salamov A."/>
            <person name="Lipzen A."/>
            <person name="Mereny Z."/>
            <person name="Hegedus B."/>
            <person name="Baldrian P."/>
            <person name="Stursova M."/>
            <person name="Weitz H."/>
            <person name="Taylor A."/>
            <person name="Grigoriev I.V."/>
            <person name="Nagy L.G."/>
            <person name="Martin F."/>
            <person name="Kauserud H."/>
        </authorList>
    </citation>
    <scope>NUCLEOTIDE SEQUENCE</scope>
    <source>
        <strain evidence="1">CBHHK188m</strain>
    </source>
</reference>
<evidence type="ECO:0000313" key="1">
    <source>
        <dbReference type="EMBL" id="KAJ7732776.1"/>
    </source>
</evidence>
<dbReference type="PANTHER" id="PTHR31252:SF11">
    <property type="entry name" value="DUF4419 DOMAIN-CONTAINING PROTEIN"/>
    <property type="match status" value="1"/>
</dbReference>
<protein>
    <submittedName>
        <fullName evidence="1">Uncharacterized protein</fullName>
    </submittedName>
</protein>
<dbReference type="AlphaFoldDB" id="A0AAD7I2N7"/>
<gene>
    <name evidence="1" type="ORF">DFH07DRAFT_700551</name>
</gene>
<dbReference type="InterPro" id="IPR025533">
    <property type="entry name" value="DUF4419"/>
</dbReference>
<evidence type="ECO:0000313" key="2">
    <source>
        <dbReference type="Proteomes" id="UP001215280"/>
    </source>
</evidence>
<name>A0AAD7I2N7_9AGAR</name>
<comment type="caution">
    <text evidence="1">The sequence shown here is derived from an EMBL/GenBank/DDBJ whole genome shotgun (WGS) entry which is preliminary data.</text>
</comment>
<dbReference type="PANTHER" id="PTHR31252">
    <property type="entry name" value="DUF4419 DOMAIN-CONTAINING PROTEIN"/>
    <property type="match status" value="1"/>
</dbReference>
<organism evidence="1 2">
    <name type="scientific">Mycena maculata</name>
    <dbReference type="NCBI Taxonomy" id="230809"/>
    <lineage>
        <taxon>Eukaryota</taxon>
        <taxon>Fungi</taxon>
        <taxon>Dikarya</taxon>
        <taxon>Basidiomycota</taxon>
        <taxon>Agaricomycotina</taxon>
        <taxon>Agaricomycetes</taxon>
        <taxon>Agaricomycetidae</taxon>
        <taxon>Agaricales</taxon>
        <taxon>Marasmiineae</taxon>
        <taxon>Mycenaceae</taxon>
        <taxon>Mycena</taxon>
    </lineage>
</organism>
<dbReference type="Pfam" id="PF14388">
    <property type="entry name" value="DUF4419"/>
    <property type="match status" value="1"/>
</dbReference>
<feature type="non-terminal residue" evidence="1">
    <location>
        <position position="128"/>
    </location>
</feature>